<name>W2C3L1_9BACT</name>
<protein>
    <submittedName>
        <fullName evidence="1">Uncharacterized protein</fullName>
    </submittedName>
</protein>
<evidence type="ECO:0000313" key="1">
    <source>
        <dbReference type="EMBL" id="ETK01794.1"/>
    </source>
</evidence>
<dbReference type="PATRIC" id="fig|1411148.3.peg.1213"/>
<sequence length="77" mass="8880">MKIKTEKQFREYQDGCEALIRRGAELGGMDYLSDEEKREYIRLSDAVIEYEAAYYPLPGRASTLTKRTMTAAERVPV</sequence>
<reference evidence="1 2" key="1">
    <citation type="submission" date="2013-11" db="EMBL/GenBank/DDBJ databases">
        <title>Single cell genomics of uncultured Tannerella BU063 (oral taxon 286).</title>
        <authorList>
            <person name="Beall C.J."/>
            <person name="Campbell A.G."/>
            <person name="Griffen A.L."/>
            <person name="Podar M."/>
            <person name="Leys E.J."/>
        </authorList>
    </citation>
    <scope>NUCLEOTIDE SEQUENCE [LARGE SCALE GENOMIC DNA]</scope>
    <source>
        <strain evidence="1">Cell 2</strain>
    </source>
</reference>
<organism evidence="1 2">
    <name type="scientific">Tannerella sp. oral taxon BU063 isolate Cell 2</name>
    <dbReference type="NCBI Taxonomy" id="1411148"/>
    <lineage>
        <taxon>Bacteria</taxon>
        <taxon>Pseudomonadati</taxon>
        <taxon>Bacteroidota</taxon>
        <taxon>Bacteroidia</taxon>
        <taxon>Bacteroidales</taxon>
        <taxon>Tannerellaceae</taxon>
        <taxon>Tannerella</taxon>
    </lineage>
</organism>
<evidence type="ECO:0000313" key="2">
    <source>
        <dbReference type="Proteomes" id="UP000018837"/>
    </source>
</evidence>
<gene>
    <name evidence="1" type="ORF">N425_07820</name>
</gene>
<dbReference type="EMBL" id="AYUF01000434">
    <property type="protein sequence ID" value="ETK01794.1"/>
    <property type="molecule type" value="Genomic_DNA"/>
</dbReference>
<comment type="caution">
    <text evidence="1">The sequence shown here is derived from an EMBL/GenBank/DDBJ whole genome shotgun (WGS) entry which is preliminary data.</text>
</comment>
<dbReference type="AlphaFoldDB" id="W2C3L1"/>
<proteinExistence type="predicted"/>
<dbReference type="Proteomes" id="UP000018837">
    <property type="component" value="Unassembled WGS sequence"/>
</dbReference>
<accession>W2C3L1</accession>